<feature type="compositionally biased region" description="Basic and acidic residues" evidence="1">
    <location>
        <begin position="149"/>
        <end position="160"/>
    </location>
</feature>
<keyword evidence="3" id="KW-1185">Reference proteome</keyword>
<organism evidence="2 3">
    <name type="scientific">Nocardiopsis dassonvillei (strain ATCC 23218 / DSM 43111 / CIP 107115 / JCM 7437 / KCTC 9190 / NBRC 14626 / NCTC 10488 / NRRL B-5397 / IMRU 509)</name>
    <name type="common">Actinomadura dassonvillei</name>
    <dbReference type="NCBI Taxonomy" id="446468"/>
    <lineage>
        <taxon>Bacteria</taxon>
        <taxon>Bacillati</taxon>
        <taxon>Actinomycetota</taxon>
        <taxon>Actinomycetes</taxon>
        <taxon>Streptosporangiales</taxon>
        <taxon>Nocardiopsidaceae</taxon>
        <taxon>Nocardiopsis</taxon>
    </lineage>
</organism>
<dbReference type="eggNOG" id="ENOG5032TEN">
    <property type="taxonomic scope" value="Bacteria"/>
</dbReference>
<evidence type="ECO:0000313" key="2">
    <source>
        <dbReference type="EMBL" id="ADH70816.1"/>
    </source>
</evidence>
<dbReference type="EMBL" id="CP002041">
    <property type="protein sequence ID" value="ADH70816.1"/>
    <property type="molecule type" value="Genomic_DNA"/>
</dbReference>
<dbReference type="HOGENOM" id="CLU_674110_0_0_11"/>
<geneLocation type="plasmid" evidence="3">
    <name>pNDAS01</name>
</geneLocation>
<sequence length="408" mass="44580">MSTTTAVSDLAARIHAIDWDGDVEHTRSRVALMREYLRRSAVWTRALGTRGWPFYDIAEFAAPGVRAADEVVEGVLESPVVIDQYPTVGRSCVWALHLAAARDAGVPLPDLPDPFEPLIRMYERGGGFSLSTTGTIDIDTAGLYRGRLPDHLGGEPRAPETEAGLDALDGVGGCPPVPYARRTAPPTNPLPPFTPGFRPKRIPGEAGKPQQSCGAARQEPPRGNEWNRSPTFGNPGGLDTQRGGTDDSGLRQPSHAEPGEGAEGSSMDLAEQQELVRDMALELVEAAPDGWTSMNYRYDYIGGGAASENLVTFENGETERKRHPRSVDKKAKFLKSEMYQEGKGTWLGMSISVTRPGKFNAQFHYDKELGVHPIPPSPDSYVFELGKFPRNDDALSDWLRERIDQARG</sequence>
<name>D7B9F8_NOCDD</name>
<reference evidence="2 3" key="1">
    <citation type="journal article" date="2010" name="Stand. Genomic Sci.">
        <title>Complete genome sequence of Nocardiopsis dassonvillei type strain (IMRU 509).</title>
        <authorList>
            <person name="Sun H."/>
            <person name="Lapidus A."/>
            <person name="Nolan M."/>
            <person name="Lucas S."/>
            <person name="Del Rio T.G."/>
            <person name="Tice H."/>
            <person name="Cheng J.F."/>
            <person name="Tapia R."/>
            <person name="Han C."/>
            <person name="Goodwin L."/>
            <person name="Pitluck S."/>
            <person name="Pagani I."/>
            <person name="Ivanova N."/>
            <person name="Mavromatis K."/>
            <person name="Mikhailova N."/>
            <person name="Pati A."/>
            <person name="Chen A."/>
            <person name="Palaniappan K."/>
            <person name="Land M."/>
            <person name="Hauser L."/>
            <person name="Chang Y.J."/>
            <person name="Jeffries C.D."/>
            <person name="Djao O.D."/>
            <person name="Rohde M."/>
            <person name="Sikorski J."/>
            <person name="Goker M."/>
            <person name="Woyke T."/>
            <person name="Bristow J."/>
            <person name="Eisen J.A."/>
            <person name="Markowitz V."/>
            <person name="Hugenholtz P."/>
            <person name="Kyrpides N.C."/>
            <person name="Klenk H.P."/>
        </authorList>
    </citation>
    <scope>NUCLEOTIDE SEQUENCE [LARGE SCALE GENOMIC DNA]</scope>
    <source>
        <strain evidence="3">ATCC 23218 / DSM 43111 / CIP 107115 / JCM 7437 / KCTC 9190 / NBRC 14626 / NCTC 10488 / NRRL B-5397 / IMRU 509</strain>
        <plasmid evidence="3">Chromosome 2</plasmid>
    </source>
</reference>
<dbReference type="GeneID" id="91487657"/>
<gene>
    <name evidence="2" type="ordered locus">Ndas_5437</name>
</gene>
<dbReference type="Proteomes" id="UP000002219">
    <property type="component" value="Chromosome 2"/>
</dbReference>
<dbReference type="SUPFAM" id="SSF160424">
    <property type="entry name" value="BH3703-like"/>
    <property type="match status" value="1"/>
</dbReference>
<dbReference type="AlphaFoldDB" id="D7B9F8"/>
<dbReference type="RefSeq" id="WP_013156423.1">
    <property type="nucleotide sequence ID" value="NC_014211.1"/>
</dbReference>
<dbReference type="InterPro" id="IPR036170">
    <property type="entry name" value="YezG-like_sf"/>
</dbReference>
<dbReference type="OrthoDB" id="3699633at2"/>
<evidence type="ECO:0000313" key="3">
    <source>
        <dbReference type="Proteomes" id="UP000002219"/>
    </source>
</evidence>
<feature type="region of interest" description="Disordered" evidence="1">
    <location>
        <begin position="149"/>
        <end position="266"/>
    </location>
</feature>
<protein>
    <submittedName>
        <fullName evidence="2">Uncharacterized protein</fullName>
    </submittedName>
</protein>
<dbReference type="KEGG" id="nda:Ndas_5437"/>
<accession>D7B9F8</accession>
<dbReference type="STRING" id="446468.Ndas_5437"/>
<evidence type="ECO:0000256" key="1">
    <source>
        <dbReference type="SAM" id="MobiDB-lite"/>
    </source>
</evidence>
<proteinExistence type="predicted"/>